<dbReference type="Proteomes" id="UP000505325">
    <property type="component" value="Chromosome"/>
</dbReference>
<dbReference type="Pfam" id="PF09990">
    <property type="entry name" value="DUF2231"/>
    <property type="match status" value="1"/>
</dbReference>
<feature type="transmembrane region" description="Helical" evidence="1">
    <location>
        <begin position="12"/>
        <end position="35"/>
    </location>
</feature>
<organism evidence="3 4">
    <name type="scientific">Paramixta manurensis</name>
    <dbReference type="NCBI Taxonomy" id="2740817"/>
    <lineage>
        <taxon>Bacteria</taxon>
        <taxon>Pseudomonadati</taxon>
        <taxon>Pseudomonadota</taxon>
        <taxon>Gammaproteobacteria</taxon>
        <taxon>Enterobacterales</taxon>
        <taxon>Erwiniaceae</taxon>
        <taxon>Paramixta</taxon>
    </lineage>
</organism>
<feature type="transmembrane region" description="Helical" evidence="1">
    <location>
        <begin position="47"/>
        <end position="68"/>
    </location>
</feature>
<dbReference type="InterPro" id="IPR016923">
    <property type="entry name" value="UCP029509"/>
</dbReference>
<protein>
    <recommendedName>
        <fullName evidence="2">DUF2231 domain-containing protein</fullName>
    </recommendedName>
</protein>
<evidence type="ECO:0000313" key="3">
    <source>
        <dbReference type="EMBL" id="QKJ89078.1"/>
    </source>
</evidence>
<keyword evidence="4" id="KW-1185">Reference proteome</keyword>
<proteinExistence type="predicted"/>
<dbReference type="RefSeq" id="WP_173635898.1">
    <property type="nucleotide sequence ID" value="NZ_CP054212.1"/>
</dbReference>
<dbReference type="InterPro" id="IPR019251">
    <property type="entry name" value="DUF2231_TM"/>
</dbReference>
<reference evidence="3 4" key="1">
    <citation type="submission" date="2020-06" db="EMBL/GenBank/DDBJ databases">
        <title>Genome sequence of Paramixta manurensis strain PD-1.</title>
        <authorList>
            <person name="Lee C.W."/>
            <person name="Kim J."/>
        </authorList>
    </citation>
    <scope>NUCLEOTIDE SEQUENCE [LARGE SCALE GENOMIC DNA]</scope>
    <source>
        <strain evidence="3 4">PD-1</strain>
    </source>
</reference>
<keyword evidence="1" id="KW-0472">Membrane</keyword>
<accession>A0A6M8UE99</accession>
<evidence type="ECO:0000259" key="2">
    <source>
        <dbReference type="Pfam" id="PF09990"/>
    </source>
</evidence>
<dbReference type="KEGG" id="pmak:PMPD1_4174"/>
<evidence type="ECO:0000313" key="4">
    <source>
        <dbReference type="Proteomes" id="UP000505325"/>
    </source>
</evidence>
<dbReference type="AlphaFoldDB" id="A0A6M8UE99"/>
<feature type="transmembrane region" description="Helical" evidence="1">
    <location>
        <begin position="118"/>
        <end position="137"/>
    </location>
</feature>
<gene>
    <name evidence="3" type="ORF">PMPD1_4174</name>
</gene>
<dbReference type="PIRSF" id="PIRSF029509">
    <property type="entry name" value="UCP029509"/>
    <property type="match status" value="1"/>
</dbReference>
<sequence>MTPTGTARRHSGLALALYGLLNPIPPGFFIAAWIFDIIYVYSYNSLWTLAATWLITFGLIISIIPRLINLVHVWVGANLSQTSAPRVDFWLNVLVIILSIFNAFIHSRDAYAVVPQGVIISTLVVLLLCVTNIQLALRVRQTYEG</sequence>
<keyword evidence="1" id="KW-0812">Transmembrane</keyword>
<feature type="transmembrane region" description="Helical" evidence="1">
    <location>
        <begin position="89"/>
        <end position="106"/>
    </location>
</feature>
<dbReference type="EMBL" id="CP054212">
    <property type="protein sequence ID" value="QKJ89078.1"/>
    <property type="molecule type" value="Genomic_DNA"/>
</dbReference>
<evidence type="ECO:0000256" key="1">
    <source>
        <dbReference type="SAM" id="Phobius"/>
    </source>
</evidence>
<feature type="domain" description="DUF2231" evidence="2">
    <location>
        <begin position="23"/>
        <end position="131"/>
    </location>
</feature>
<name>A0A6M8UE99_9GAMM</name>
<keyword evidence="1" id="KW-1133">Transmembrane helix</keyword>